<dbReference type="InterPro" id="IPR000595">
    <property type="entry name" value="cNMP-bd_dom"/>
</dbReference>
<evidence type="ECO:0000256" key="5">
    <source>
        <dbReference type="ARBA" id="ARBA00022826"/>
    </source>
</evidence>
<keyword evidence="4 13" id="KW-0812">Transmembrane</keyword>
<sequence length="806" mass="90676">MHQEGQSSSDRKYIMKESPVPERMNTKTTLPGLDAPPKNWEQQAQVVRGKKEKPKGGGRRMSALRGATMSAHVARGSLVLPNVDDGPQKPLRAWPRLNKVRELNVLEKQLMAMEAESEPELEADELERVMQGFGLVHQSSLADSEDESPSELEFLSCAQLTIIHPENPYKDKWDIMIILLVLYTSFIIPLALAFETESMLFVTLLDTFVDVCFALDMVLSFITGYYDGYGVEVLDPVLIRRNYLVTWFWVDFFATFPFELILLLPGMPTIESSIDIFVVLKLPRLLRIGRLMKKMDTLAAASMFRIVKLLGMFLLVAHWVGSGWFMLGELQKTNDRWTVVQGLKCPDGDAALPEDENGDVLLLCKDASLYEQYTASLYWAMTTMTTVGYGDITPGTVLERLWTCCVYLVGAILYSTIFANVAMILQGMEANTVRYKTMMDSINELLRFHTVPDQLADVVRKTANFNWDLSGGINIHQVLLSIPLDLRLDVSMHMYESMVRSVPLFRNLERSFIQEVVLRLHPQATLPGQFIFCEGDVGMDIWLIGKGTLYVTSSDGKIAYKKITKGQIFGENILFYGDRRLGTVRSATHCHCFSITKQEFMQLVTEFPQQLEPLLEVVLQQYVSERKTERSQRATLRKLSPKKPLVTKEDSEIAAPKRRVTRPQKRPTQLLLNYASCHTLSGGDKDSAFVSAKHLDLYSENAKPTVGAHANTANSLIPGDTETASQQERICDHPLGGGDPLIQVAYTPTQPSSPAPAFKLEQQAILVNSVQALMEKMEQLEAGVSQQLEKFSTNMDTKLFRLTSQV</sequence>
<evidence type="ECO:0000256" key="13">
    <source>
        <dbReference type="SAM" id="Phobius"/>
    </source>
</evidence>
<evidence type="ECO:0000256" key="11">
    <source>
        <dbReference type="ARBA" id="ARBA00023303"/>
    </source>
</evidence>
<evidence type="ECO:0000256" key="10">
    <source>
        <dbReference type="ARBA" id="ARBA00023136"/>
    </source>
</evidence>
<feature type="transmembrane region" description="Helical" evidence="13">
    <location>
        <begin position="306"/>
        <end position="327"/>
    </location>
</feature>
<dbReference type="SUPFAM" id="SSF51206">
    <property type="entry name" value="cAMP-binding domain-like"/>
    <property type="match status" value="1"/>
</dbReference>
<evidence type="ECO:0000256" key="9">
    <source>
        <dbReference type="ARBA" id="ARBA00023065"/>
    </source>
</evidence>
<evidence type="ECO:0000313" key="16">
    <source>
        <dbReference type="Proteomes" id="UP001190700"/>
    </source>
</evidence>
<dbReference type="AlphaFoldDB" id="A0AAE0GWS3"/>
<accession>A0AAE0GWS3</accession>
<dbReference type="Pfam" id="PF00520">
    <property type="entry name" value="Ion_trans"/>
    <property type="match status" value="1"/>
</dbReference>
<dbReference type="GO" id="GO:0005249">
    <property type="term" value="F:voltage-gated potassium channel activity"/>
    <property type="evidence" value="ECO:0007669"/>
    <property type="project" value="InterPro"/>
</dbReference>
<dbReference type="InterPro" id="IPR003938">
    <property type="entry name" value="K_chnl_volt-dep_EAG/ELK/ERG"/>
</dbReference>
<evidence type="ECO:0000313" key="15">
    <source>
        <dbReference type="EMBL" id="KAK3285627.1"/>
    </source>
</evidence>
<feature type="transmembrane region" description="Helical" evidence="13">
    <location>
        <begin position="400"/>
        <end position="425"/>
    </location>
</feature>
<keyword evidence="5" id="KW-0631">Potassium channel</keyword>
<keyword evidence="8 13" id="KW-1133">Transmembrane helix</keyword>
<dbReference type="GO" id="GO:0034702">
    <property type="term" value="C:monoatomic ion channel complex"/>
    <property type="evidence" value="ECO:0007669"/>
    <property type="project" value="UniProtKB-KW"/>
</dbReference>
<keyword evidence="6" id="KW-0851">Voltage-gated channel</keyword>
<dbReference type="CDD" id="cd00038">
    <property type="entry name" value="CAP_ED"/>
    <property type="match status" value="1"/>
</dbReference>
<keyword evidence="16" id="KW-1185">Reference proteome</keyword>
<keyword evidence="9" id="KW-0406">Ion transport</keyword>
<keyword evidence="11" id="KW-0407">Ion channel</keyword>
<evidence type="ECO:0000259" key="14">
    <source>
        <dbReference type="PROSITE" id="PS50042"/>
    </source>
</evidence>
<dbReference type="GO" id="GO:0005886">
    <property type="term" value="C:plasma membrane"/>
    <property type="evidence" value="ECO:0007669"/>
    <property type="project" value="TreeGrafter"/>
</dbReference>
<feature type="transmembrane region" description="Helical" evidence="13">
    <location>
        <begin position="200"/>
        <end position="222"/>
    </location>
</feature>
<keyword evidence="3" id="KW-0633">Potassium transport</keyword>
<dbReference type="Gene3D" id="1.10.287.630">
    <property type="entry name" value="Helix hairpin bin"/>
    <property type="match status" value="1"/>
</dbReference>
<dbReference type="EMBL" id="LGRX02001736">
    <property type="protein sequence ID" value="KAK3285627.1"/>
    <property type="molecule type" value="Genomic_DNA"/>
</dbReference>
<keyword evidence="2" id="KW-0813">Transport</keyword>
<dbReference type="Proteomes" id="UP001190700">
    <property type="component" value="Unassembled WGS sequence"/>
</dbReference>
<evidence type="ECO:0000256" key="1">
    <source>
        <dbReference type="ARBA" id="ARBA00004141"/>
    </source>
</evidence>
<dbReference type="PRINTS" id="PR01463">
    <property type="entry name" value="EAGCHANLFMLY"/>
</dbReference>
<evidence type="ECO:0000256" key="8">
    <source>
        <dbReference type="ARBA" id="ARBA00022989"/>
    </source>
</evidence>
<evidence type="ECO:0000256" key="7">
    <source>
        <dbReference type="ARBA" id="ARBA00022958"/>
    </source>
</evidence>
<dbReference type="PANTHER" id="PTHR10217">
    <property type="entry name" value="VOLTAGE AND LIGAND GATED POTASSIUM CHANNEL"/>
    <property type="match status" value="1"/>
</dbReference>
<comment type="subcellular location">
    <subcellularLocation>
        <location evidence="1">Membrane</location>
        <topology evidence="1">Multi-pass membrane protein</topology>
    </subcellularLocation>
</comment>
<protein>
    <recommendedName>
        <fullName evidence="14">Cyclic nucleotide-binding domain-containing protein</fullName>
    </recommendedName>
</protein>
<dbReference type="Pfam" id="PF00027">
    <property type="entry name" value="cNMP_binding"/>
    <property type="match status" value="1"/>
</dbReference>
<reference evidence="15 16" key="1">
    <citation type="journal article" date="2015" name="Genome Biol. Evol.">
        <title>Comparative Genomics of a Bacterivorous Green Alga Reveals Evolutionary Causalities and Consequences of Phago-Mixotrophic Mode of Nutrition.</title>
        <authorList>
            <person name="Burns J.A."/>
            <person name="Paasch A."/>
            <person name="Narechania A."/>
            <person name="Kim E."/>
        </authorList>
    </citation>
    <scope>NUCLEOTIDE SEQUENCE [LARGE SCALE GENOMIC DNA]</scope>
    <source>
        <strain evidence="15 16">PLY_AMNH</strain>
    </source>
</reference>
<feature type="region of interest" description="Disordered" evidence="12">
    <location>
        <begin position="1"/>
        <end position="39"/>
    </location>
</feature>
<dbReference type="SMART" id="SM00100">
    <property type="entry name" value="cNMP"/>
    <property type="match status" value="1"/>
</dbReference>
<dbReference type="FunFam" id="1.10.287.70:FF:000123">
    <property type="entry name" value="Potassium channel KAT3"/>
    <property type="match status" value="1"/>
</dbReference>
<dbReference type="InterPro" id="IPR050818">
    <property type="entry name" value="KCNH_animal-type"/>
</dbReference>
<feature type="transmembrane region" description="Helical" evidence="13">
    <location>
        <begin position="243"/>
        <end position="264"/>
    </location>
</feature>
<evidence type="ECO:0000256" key="2">
    <source>
        <dbReference type="ARBA" id="ARBA00022448"/>
    </source>
</evidence>
<keyword evidence="7" id="KW-0630">Potassium</keyword>
<keyword evidence="10 13" id="KW-0472">Membrane</keyword>
<dbReference type="InterPro" id="IPR005821">
    <property type="entry name" value="Ion_trans_dom"/>
</dbReference>
<dbReference type="Gene3D" id="1.10.287.70">
    <property type="match status" value="1"/>
</dbReference>
<dbReference type="PANTHER" id="PTHR10217:SF435">
    <property type="entry name" value="POTASSIUM VOLTAGE-GATED CHANNEL PROTEIN EAG"/>
    <property type="match status" value="1"/>
</dbReference>
<organism evidence="15 16">
    <name type="scientific">Cymbomonas tetramitiformis</name>
    <dbReference type="NCBI Taxonomy" id="36881"/>
    <lineage>
        <taxon>Eukaryota</taxon>
        <taxon>Viridiplantae</taxon>
        <taxon>Chlorophyta</taxon>
        <taxon>Pyramimonadophyceae</taxon>
        <taxon>Pyramimonadales</taxon>
        <taxon>Pyramimonadaceae</taxon>
        <taxon>Cymbomonas</taxon>
    </lineage>
</organism>
<feature type="domain" description="Cyclic nucleotide-binding" evidence="14">
    <location>
        <begin position="504"/>
        <end position="621"/>
    </location>
</feature>
<proteinExistence type="predicted"/>
<gene>
    <name evidence="15" type="ORF">CYMTET_6777</name>
</gene>
<dbReference type="GO" id="GO:0042391">
    <property type="term" value="P:regulation of membrane potential"/>
    <property type="evidence" value="ECO:0007669"/>
    <property type="project" value="TreeGrafter"/>
</dbReference>
<dbReference type="InterPro" id="IPR014710">
    <property type="entry name" value="RmlC-like_jellyroll"/>
</dbReference>
<dbReference type="InterPro" id="IPR018490">
    <property type="entry name" value="cNMP-bd_dom_sf"/>
</dbReference>
<name>A0AAE0GWS3_9CHLO</name>
<comment type="caution">
    <text evidence="15">The sequence shown here is derived from an EMBL/GenBank/DDBJ whole genome shotgun (WGS) entry which is preliminary data.</text>
</comment>
<dbReference type="PROSITE" id="PS50042">
    <property type="entry name" value="CNMP_BINDING_3"/>
    <property type="match status" value="1"/>
</dbReference>
<evidence type="ECO:0000256" key="12">
    <source>
        <dbReference type="SAM" id="MobiDB-lite"/>
    </source>
</evidence>
<evidence type="ECO:0000256" key="4">
    <source>
        <dbReference type="ARBA" id="ARBA00022692"/>
    </source>
</evidence>
<dbReference type="SUPFAM" id="SSF81324">
    <property type="entry name" value="Voltage-gated potassium channels"/>
    <property type="match status" value="1"/>
</dbReference>
<evidence type="ECO:0000256" key="6">
    <source>
        <dbReference type="ARBA" id="ARBA00022882"/>
    </source>
</evidence>
<feature type="transmembrane region" description="Helical" evidence="13">
    <location>
        <begin position="175"/>
        <end position="194"/>
    </location>
</feature>
<dbReference type="Gene3D" id="2.60.120.10">
    <property type="entry name" value="Jelly Rolls"/>
    <property type="match status" value="1"/>
</dbReference>
<feature type="compositionally biased region" description="Basic and acidic residues" evidence="12">
    <location>
        <begin position="1"/>
        <end position="15"/>
    </location>
</feature>
<evidence type="ECO:0000256" key="3">
    <source>
        <dbReference type="ARBA" id="ARBA00022538"/>
    </source>
</evidence>